<evidence type="ECO:0000256" key="11">
    <source>
        <dbReference type="SAM" id="MobiDB-lite"/>
    </source>
</evidence>
<sequence length="492" mass="53246">MVTNGQKKDGEEQNTHSDVDLDSDPAKGGEDDVQTFEALGVVKPLCEACAAIGWTKPTGIQQQAIPAALQGRDVIGLAETGSGKTGAFALPVLQALLAKPQRLFAVVLAPTRELAFQIHEVFEALGASIGLKSCCVVGGVDMMTQAIALARKPHVVVATPGRLVDHLENTKGFHIREARFLVLDEADRMLSMDFEEEINKILAIMPTGKHRRTLLFSATMTSKVAKLQRASLTDPVKVEASDKFTTPRTLVQQYLFIPAKYKDCYLAYALNEAAGQTILVFVATCNNAQRLALLLRNLGFGAICLHGQMTQPKRLGALHKFKSGQRSILIATDVASRGLDIPAVDLVINFDIPSYGKDYIHRVGRTARAGRAGRSIAMVTQYDVEVYQRLEALLGTKLPEYKTDEETVLILLERVSEAQRIAARELRELTLGGGKKGGRKRGRDGEGDEDEGGEGGREAGGKPLKAGQGALKRGGGRGRTRGRGQGRRPGRF</sequence>
<feature type="region of interest" description="Disordered" evidence="11">
    <location>
        <begin position="1"/>
        <end position="30"/>
    </location>
</feature>
<dbReference type="InterPro" id="IPR011545">
    <property type="entry name" value="DEAD/DEAH_box_helicase_dom"/>
</dbReference>
<accession>A0A4D9DAS2</accession>
<dbReference type="SUPFAM" id="SSF52540">
    <property type="entry name" value="P-loop containing nucleoside triphosphate hydrolases"/>
    <property type="match status" value="1"/>
</dbReference>
<dbReference type="Pfam" id="PF00271">
    <property type="entry name" value="Helicase_C"/>
    <property type="match status" value="1"/>
</dbReference>
<dbReference type="GO" id="GO:0005634">
    <property type="term" value="C:nucleus"/>
    <property type="evidence" value="ECO:0007669"/>
    <property type="project" value="UniProtKB-SubCell"/>
</dbReference>
<evidence type="ECO:0000256" key="7">
    <source>
        <dbReference type="ARBA" id="ARBA00023242"/>
    </source>
</evidence>
<dbReference type="GO" id="GO:0016787">
    <property type="term" value="F:hydrolase activity"/>
    <property type="evidence" value="ECO:0007669"/>
    <property type="project" value="UniProtKB-KW"/>
</dbReference>
<dbReference type="Gene3D" id="3.40.50.300">
    <property type="entry name" value="P-loop containing nucleotide triphosphate hydrolases"/>
    <property type="match status" value="2"/>
</dbReference>
<dbReference type="GO" id="GO:0005829">
    <property type="term" value="C:cytosol"/>
    <property type="evidence" value="ECO:0007669"/>
    <property type="project" value="TreeGrafter"/>
</dbReference>
<comment type="caution">
    <text evidence="15">The sequence shown here is derived from an EMBL/GenBank/DDBJ whole genome shotgun (WGS) entry which is preliminary data.</text>
</comment>
<dbReference type="PANTHER" id="PTHR47959:SF20">
    <property type="entry name" value="RNA HELICASE"/>
    <property type="match status" value="1"/>
</dbReference>
<evidence type="ECO:0000259" key="13">
    <source>
        <dbReference type="PROSITE" id="PS51194"/>
    </source>
</evidence>
<dbReference type="GO" id="GO:0003724">
    <property type="term" value="F:RNA helicase activity"/>
    <property type="evidence" value="ECO:0007669"/>
    <property type="project" value="InterPro"/>
</dbReference>
<dbReference type="InterPro" id="IPR000629">
    <property type="entry name" value="RNA-helicase_DEAD-box_CS"/>
</dbReference>
<evidence type="ECO:0000256" key="9">
    <source>
        <dbReference type="PROSITE-ProRule" id="PRU00552"/>
    </source>
</evidence>
<feature type="region of interest" description="Disordered" evidence="11">
    <location>
        <begin position="432"/>
        <end position="492"/>
    </location>
</feature>
<dbReference type="OrthoDB" id="10261904at2759"/>
<evidence type="ECO:0000313" key="15">
    <source>
        <dbReference type="EMBL" id="TFJ88104.1"/>
    </source>
</evidence>
<dbReference type="AlphaFoldDB" id="A0A4D9DAS2"/>
<dbReference type="InterPro" id="IPR050079">
    <property type="entry name" value="DEAD_box_RNA_helicase"/>
</dbReference>
<dbReference type="PROSITE" id="PS00039">
    <property type="entry name" value="DEAD_ATP_HELICASE"/>
    <property type="match status" value="1"/>
</dbReference>
<dbReference type="CDD" id="cd18787">
    <property type="entry name" value="SF2_C_DEAD"/>
    <property type="match status" value="1"/>
</dbReference>
<proteinExistence type="inferred from homology"/>
<gene>
    <name evidence="15" type="ORF">NSK_000458</name>
</gene>
<comment type="similarity">
    <text evidence="8">Belongs to the DEAD box helicase family. DDX47/RRP3 subfamily.</text>
</comment>
<feature type="short sequence motif" description="Q motif" evidence="9">
    <location>
        <begin position="34"/>
        <end position="62"/>
    </location>
</feature>
<keyword evidence="7" id="KW-0539">Nucleus</keyword>
<dbReference type="EMBL" id="SDOX01000002">
    <property type="protein sequence ID" value="TFJ88104.1"/>
    <property type="molecule type" value="Genomic_DNA"/>
</dbReference>
<keyword evidence="16" id="KW-1185">Reference proteome</keyword>
<dbReference type="SMART" id="SM00490">
    <property type="entry name" value="HELICc"/>
    <property type="match status" value="1"/>
</dbReference>
<feature type="domain" description="Helicase C-terminal" evidence="13">
    <location>
        <begin position="249"/>
        <end position="409"/>
    </location>
</feature>
<keyword evidence="5 10" id="KW-0067">ATP-binding</keyword>
<dbReference type="SMART" id="SM00487">
    <property type="entry name" value="DEXDc"/>
    <property type="match status" value="1"/>
</dbReference>
<dbReference type="CDD" id="cd17954">
    <property type="entry name" value="DEADc_DDX47"/>
    <property type="match status" value="1"/>
</dbReference>
<feature type="domain" description="DEAD-box RNA helicase Q" evidence="14">
    <location>
        <begin position="34"/>
        <end position="62"/>
    </location>
</feature>
<dbReference type="GO" id="GO:0003723">
    <property type="term" value="F:RNA binding"/>
    <property type="evidence" value="ECO:0007669"/>
    <property type="project" value="UniProtKB-KW"/>
</dbReference>
<keyword evidence="2 10" id="KW-0547">Nucleotide-binding</keyword>
<comment type="subcellular location">
    <subcellularLocation>
        <location evidence="1">Nucleus</location>
    </subcellularLocation>
</comment>
<dbReference type="GO" id="GO:0005524">
    <property type="term" value="F:ATP binding"/>
    <property type="evidence" value="ECO:0007669"/>
    <property type="project" value="UniProtKB-KW"/>
</dbReference>
<keyword evidence="4 10" id="KW-0347">Helicase</keyword>
<reference evidence="15 16" key="1">
    <citation type="submission" date="2019-01" db="EMBL/GenBank/DDBJ databases">
        <title>Nuclear Genome Assembly of the Microalgal Biofuel strain Nannochloropsis salina CCMP1776.</title>
        <authorList>
            <person name="Hovde B."/>
        </authorList>
    </citation>
    <scope>NUCLEOTIDE SEQUENCE [LARGE SCALE GENOMIC DNA]</scope>
    <source>
        <strain evidence="15 16">CCMP1776</strain>
    </source>
</reference>
<evidence type="ECO:0000259" key="12">
    <source>
        <dbReference type="PROSITE" id="PS51192"/>
    </source>
</evidence>
<keyword evidence="3 10" id="KW-0378">Hydrolase</keyword>
<dbReference type="InterPro" id="IPR014014">
    <property type="entry name" value="RNA_helicase_DEAD_Q_motif"/>
</dbReference>
<dbReference type="PROSITE" id="PS51192">
    <property type="entry name" value="HELICASE_ATP_BIND_1"/>
    <property type="match status" value="1"/>
</dbReference>
<name>A0A4D9DAS2_9STRA</name>
<evidence type="ECO:0000256" key="3">
    <source>
        <dbReference type="ARBA" id="ARBA00022801"/>
    </source>
</evidence>
<dbReference type="Pfam" id="PF00270">
    <property type="entry name" value="DEAD"/>
    <property type="match status" value="1"/>
</dbReference>
<evidence type="ECO:0000256" key="10">
    <source>
        <dbReference type="RuleBase" id="RU000492"/>
    </source>
</evidence>
<evidence type="ECO:0008006" key="17">
    <source>
        <dbReference type="Google" id="ProtNLM"/>
    </source>
</evidence>
<evidence type="ECO:0000256" key="6">
    <source>
        <dbReference type="ARBA" id="ARBA00022884"/>
    </source>
</evidence>
<keyword evidence="6" id="KW-0694">RNA-binding</keyword>
<dbReference type="Proteomes" id="UP000355283">
    <property type="component" value="Unassembled WGS sequence"/>
</dbReference>
<evidence type="ECO:0000256" key="2">
    <source>
        <dbReference type="ARBA" id="ARBA00022741"/>
    </source>
</evidence>
<evidence type="ECO:0000256" key="5">
    <source>
        <dbReference type="ARBA" id="ARBA00022840"/>
    </source>
</evidence>
<evidence type="ECO:0000313" key="16">
    <source>
        <dbReference type="Proteomes" id="UP000355283"/>
    </source>
</evidence>
<dbReference type="PROSITE" id="PS51195">
    <property type="entry name" value="Q_MOTIF"/>
    <property type="match status" value="1"/>
</dbReference>
<evidence type="ECO:0000259" key="14">
    <source>
        <dbReference type="PROSITE" id="PS51195"/>
    </source>
</evidence>
<evidence type="ECO:0000256" key="1">
    <source>
        <dbReference type="ARBA" id="ARBA00004123"/>
    </source>
</evidence>
<dbReference type="PANTHER" id="PTHR47959">
    <property type="entry name" value="ATP-DEPENDENT RNA HELICASE RHLE-RELATED"/>
    <property type="match status" value="1"/>
</dbReference>
<dbReference type="InterPro" id="IPR001650">
    <property type="entry name" value="Helicase_C-like"/>
</dbReference>
<dbReference type="InterPro" id="IPR027417">
    <property type="entry name" value="P-loop_NTPase"/>
</dbReference>
<dbReference type="InterPro" id="IPR044765">
    <property type="entry name" value="DDX47/Rrp3_DEADc"/>
</dbReference>
<feature type="domain" description="Helicase ATP-binding" evidence="12">
    <location>
        <begin position="65"/>
        <end position="238"/>
    </location>
</feature>
<evidence type="ECO:0000256" key="8">
    <source>
        <dbReference type="ARBA" id="ARBA00024350"/>
    </source>
</evidence>
<feature type="compositionally biased region" description="Basic residues" evidence="11">
    <location>
        <begin position="474"/>
        <end position="492"/>
    </location>
</feature>
<evidence type="ECO:0000256" key="4">
    <source>
        <dbReference type="ARBA" id="ARBA00022806"/>
    </source>
</evidence>
<dbReference type="InterPro" id="IPR014001">
    <property type="entry name" value="Helicase_ATP-bd"/>
</dbReference>
<protein>
    <recommendedName>
        <fullName evidence="17">RNA helicase</fullName>
    </recommendedName>
</protein>
<organism evidence="15 16">
    <name type="scientific">Nannochloropsis salina CCMP1776</name>
    <dbReference type="NCBI Taxonomy" id="1027361"/>
    <lineage>
        <taxon>Eukaryota</taxon>
        <taxon>Sar</taxon>
        <taxon>Stramenopiles</taxon>
        <taxon>Ochrophyta</taxon>
        <taxon>Eustigmatophyceae</taxon>
        <taxon>Eustigmatales</taxon>
        <taxon>Monodopsidaceae</taxon>
        <taxon>Microchloropsis</taxon>
        <taxon>Microchloropsis salina</taxon>
    </lineage>
</organism>
<dbReference type="PROSITE" id="PS51194">
    <property type="entry name" value="HELICASE_CTER"/>
    <property type="match status" value="1"/>
</dbReference>